<dbReference type="EMBL" id="CAXHTB010000005">
    <property type="protein sequence ID" value="CAL0306316.1"/>
    <property type="molecule type" value="Genomic_DNA"/>
</dbReference>
<proteinExistence type="predicted"/>
<name>A0AAV1WB16_LUPLU</name>
<evidence type="ECO:0000313" key="2">
    <source>
        <dbReference type="EMBL" id="CAL0306316.1"/>
    </source>
</evidence>
<accession>A0AAV1WB16</accession>
<dbReference type="InterPro" id="IPR002645">
    <property type="entry name" value="STAS_dom"/>
</dbReference>
<evidence type="ECO:0000313" key="3">
    <source>
        <dbReference type="Proteomes" id="UP001497480"/>
    </source>
</evidence>
<feature type="domain" description="STAS" evidence="1">
    <location>
        <begin position="59"/>
        <end position="109"/>
    </location>
</feature>
<gene>
    <name evidence="2" type="ORF">LLUT_LOCUS7376</name>
</gene>
<dbReference type="PROSITE" id="PS50801">
    <property type="entry name" value="STAS"/>
    <property type="match status" value="1"/>
</dbReference>
<dbReference type="Gene3D" id="3.30.750.24">
    <property type="entry name" value="STAS domain"/>
    <property type="match status" value="1"/>
</dbReference>
<dbReference type="InterPro" id="IPR036513">
    <property type="entry name" value="STAS_dom_sf"/>
</dbReference>
<dbReference type="Proteomes" id="UP001497480">
    <property type="component" value="Unassembled WGS sequence"/>
</dbReference>
<reference evidence="2 3" key="1">
    <citation type="submission" date="2024-03" db="EMBL/GenBank/DDBJ databases">
        <authorList>
            <person name="Martinez-Hernandez J."/>
        </authorList>
    </citation>
    <scope>NUCLEOTIDE SEQUENCE [LARGE SCALE GENOMIC DNA]</scope>
</reference>
<comment type="caution">
    <text evidence="2">The sequence shown here is derived from an EMBL/GenBank/DDBJ whole genome shotgun (WGS) entry which is preliminary data.</text>
</comment>
<organism evidence="2 3">
    <name type="scientific">Lupinus luteus</name>
    <name type="common">European yellow lupine</name>
    <dbReference type="NCBI Taxonomy" id="3873"/>
    <lineage>
        <taxon>Eukaryota</taxon>
        <taxon>Viridiplantae</taxon>
        <taxon>Streptophyta</taxon>
        <taxon>Embryophyta</taxon>
        <taxon>Tracheophyta</taxon>
        <taxon>Spermatophyta</taxon>
        <taxon>Magnoliopsida</taxon>
        <taxon>eudicotyledons</taxon>
        <taxon>Gunneridae</taxon>
        <taxon>Pentapetalae</taxon>
        <taxon>rosids</taxon>
        <taxon>fabids</taxon>
        <taxon>Fabales</taxon>
        <taxon>Fabaceae</taxon>
        <taxon>Papilionoideae</taxon>
        <taxon>50 kb inversion clade</taxon>
        <taxon>genistoids sensu lato</taxon>
        <taxon>core genistoids</taxon>
        <taxon>Genisteae</taxon>
        <taxon>Lupinus</taxon>
    </lineage>
</organism>
<protein>
    <recommendedName>
        <fullName evidence="1">STAS domain-containing protein</fullName>
    </recommendedName>
</protein>
<dbReference type="Pfam" id="PF01740">
    <property type="entry name" value="STAS"/>
    <property type="match status" value="1"/>
</dbReference>
<sequence length="109" mass="12339">MTRGGDGRALAIQDEHRSTLVNFSGCIIFTSDTFIYCKAKDICFLGNIPNSVIYRNVGQYPNANHVPGILILKIDAPIYFTNAIYLKERWIDEEEDRIKATGKRVCNIL</sequence>
<dbReference type="AlphaFoldDB" id="A0AAV1WB16"/>
<evidence type="ECO:0000259" key="1">
    <source>
        <dbReference type="PROSITE" id="PS50801"/>
    </source>
</evidence>
<keyword evidence="3" id="KW-1185">Reference proteome</keyword>